<name>A0ABT3H6E5_9HYPH</name>
<dbReference type="Proteomes" id="UP001209755">
    <property type="component" value="Unassembled WGS sequence"/>
</dbReference>
<dbReference type="RefSeq" id="WP_264599575.1">
    <property type="nucleotide sequence ID" value="NZ_JAOQNS010000001.1"/>
</dbReference>
<dbReference type="SUPFAM" id="SSF51735">
    <property type="entry name" value="NAD(P)-binding Rossmann-fold domains"/>
    <property type="match status" value="1"/>
</dbReference>
<dbReference type="Pfam" id="PF01370">
    <property type="entry name" value="Epimerase"/>
    <property type="match status" value="1"/>
</dbReference>
<dbReference type="PANTHER" id="PTHR12126">
    <property type="entry name" value="NADH-UBIQUINONE OXIDOREDUCTASE 39 KDA SUBUNIT-RELATED"/>
    <property type="match status" value="1"/>
</dbReference>
<reference evidence="3" key="1">
    <citation type="submission" date="2023-07" db="EMBL/GenBank/DDBJ databases">
        <title>Genome sequencing of Purple Non-Sulfur Bacteria from various extreme environments.</title>
        <authorList>
            <person name="Mayer M."/>
        </authorList>
    </citation>
    <scope>NUCLEOTIDE SEQUENCE [LARGE SCALE GENOMIC DNA]</scope>
    <source>
        <strain evidence="3">DSM 17935</strain>
    </source>
</reference>
<organism evidence="2 3">
    <name type="scientific">Rhodobium gokarnense</name>
    <dbReference type="NCBI Taxonomy" id="364296"/>
    <lineage>
        <taxon>Bacteria</taxon>
        <taxon>Pseudomonadati</taxon>
        <taxon>Pseudomonadota</taxon>
        <taxon>Alphaproteobacteria</taxon>
        <taxon>Hyphomicrobiales</taxon>
        <taxon>Rhodobiaceae</taxon>
        <taxon>Rhodobium</taxon>
    </lineage>
</organism>
<evidence type="ECO:0000259" key="1">
    <source>
        <dbReference type="Pfam" id="PF01370"/>
    </source>
</evidence>
<gene>
    <name evidence="2" type="ORF">M2319_000212</name>
</gene>
<dbReference type="CDD" id="cd05271">
    <property type="entry name" value="NDUFA9_like_SDR_a"/>
    <property type="match status" value="1"/>
</dbReference>
<dbReference type="Gene3D" id="3.40.50.720">
    <property type="entry name" value="NAD(P)-binding Rossmann-like Domain"/>
    <property type="match status" value="1"/>
</dbReference>
<comment type="caution">
    <text evidence="2">The sequence shown here is derived from an EMBL/GenBank/DDBJ whole genome shotgun (WGS) entry which is preliminary data.</text>
</comment>
<dbReference type="InterPro" id="IPR036291">
    <property type="entry name" value="NAD(P)-bd_dom_sf"/>
</dbReference>
<sequence>MPHGPQRFIVVFGGTGFLGRQVIDKLLQHGHRAVAATRHKPKHGEWRHADITNPASVKEAVAGADAVVNCVSLYVESGGLTFDDIHVAGARTVAEAAKDAGVTTLIHLSGIGADAASSSPYVSARGRGEEAVRAAFEKAMILRPSVMVGPGDAFLSALAGLPRWLPAVPLFGDGSVRLQPVSLHNVARAIRNAVEAHSGDGGVFELGGASVLSYRQCVETVQNLQGRRRPLVPVPMAGWALIARAAGLLGPAAPITEGVVALMAGDNVADPALPGLPALGIKDPEGFEEVAGRYLGE</sequence>
<dbReference type="PANTHER" id="PTHR12126:SF11">
    <property type="entry name" value="NADH DEHYDROGENASE [UBIQUINONE] 1 ALPHA SUBCOMPLEX SUBUNIT 9, MITOCHONDRIAL"/>
    <property type="match status" value="1"/>
</dbReference>
<keyword evidence="3" id="KW-1185">Reference proteome</keyword>
<dbReference type="InterPro" id="IPR051207">
    <property type="entry name" value="ComplexI_NDUFA9_subunit"/>
</dbReference>
<dbReference type="EMBL" id="JAOQNS010000001">
    <property type="protein sequence ID" value="MCW2305896.1"/>
    <property type="molecule type" value="Genomic_DNA"/>
</dbReference>
<proteinExistence type="predicted"/>
<accession>A0ABT3H6E5</accession>
<evidence type="ECO:0000313" key="3">
    <source>
        <dbReference type="Proteomes" id="UP001209755"/>
    </source>
</evidence>
<feature type="domain" description="NAD-dependent epimerase/dehydratase" evidence="1">
    <location>
        <begin position="9"/>
        <end position="207"/>
    </location>
</feature>
<dbReference type="InterPro" id="IPR001509">
    <property type="entry name" value="Epimerase_deHydtase"/>
</dbReference>
<evidence type="ECO:0000313" key="2">
    <source>
        <dbReference type="EMBL" id="MCW2305896.1"/>
    </source>
</evidence>
<protein>
    <submittedName>
        <fullName evidence="2">NADH dehydrogenase</fullName>
    </submittedName>
</protein>